<organism evidence="1">
    <name type="scientific">Eucalyptus grandis</name>
    <name type="common">Flooded gum</name>
    <dbReference type="NCBI Taxonomy" id="71139"/>
    <lineage>
        <taxon>Eukaryota</taxon>
        <taxon>Viridiplantae</taxon>
        <taxon>Streptophyta</taxon>
        <taxon>Embryophyta</taxon>
        <taxon>Tracheophyta</taxon>
        <taxon>Spermatophyta</taxon>
        <taxon>Magnoliopsida</taxon>
        <taxon>eudicotyledons</taxon>
        <taxon>Gunneridae</taxon>
        <taxon>Pentapetalae</taxon>
        <taxon>rosids</taxon>
        <taxon>malvids</taxon>
        <taxon>Myrtales</taxon>
        <taxon>Myrtaceae</taxon>
        <taxon>Myrtoideae</taxon>
        <taxon>Eucalypteae</taxon>
        <taxon>Eucalyptus</taxon>
    </lineage>
</organism>
<dbReference type="AlphaFoldDB" id="A0A058ZX27"/>
<dbReference type="Gramene" id="KCW46368">
    <property type="protein sequence ID" value="KCW46368"/>
    <property type="gene ID" value="EUGRSUZ_K00209"/>
</dbReference>
<gene>
    <name evidence="1" type="ORF">EUGRSUZ_K00209</name>
</gene>
<evidence type="ECO:0000313" key="1">
    <source>
        <dbReference type="EMBL" id="KCW46368.1"/>
    </source>
</evidence>
<reference evidence="1" key="1">
    <citation type="submission" date="2013-07" db="EMBL/GenBank/DDBJ databases">
        <title>The genome of Eucalyptus grandis.</title>
        <authorList>
            <person name="Schmutz J."/>
            <person name="Hayes R."/>
            <person name="Myburg A."/>
            <person name="Tuskan G."/>
            <person name="Grattapaglia D."/>
            <person name="Rokhsar D.S."/>
        </authorList>
    </citation>
    <scope>NUCLEOTIDE SEQUENCE</scope>
    <source>
        <tissue evidence="1">Leaf extractions</tissue>
    </source>
</reference>
<dbReference type="EMBL" id="KK198763">
    <property type="protein sequence ID" value="KCW46368.1"/>
    <property type="molecule type" value="Genomic_DNA"/>
</dbReference>
<name>A0A058ZX27_EUCGR</name>
<protein>
    <submittedName>
        <fullName evidence="1">Uncharacterized protein</fullName>
    </submittedName>
</protein>
<dbReference type="InParanoid" id="A0A058ZX27"/>
<sequence>MNVFLACPMMLLKCTRAICRNARERCFSIKVDWRIQMRSPRVQASYFRLFRQFSLAHGGPRRRSFLIWSFFAFANFTPRFLRWLP</sequence>
<proteinExistence type="predicted"/>
<accession>A0A058ZX27</accession>